<dbReference type="InterPro" id="IPR020974">
    <property type="entry name" value="CPD_dom"/>
</dbReference>
<evidence type="ECO:0000256" key="5">
    <source>
        <dbReference type="ARBA" id="ARBA00022525"/>
    </source>
</evidence>
<keyword evidence="24" id="KW-1185">Reference proteome</keyword>
<dbReference type="InterPro" id="IPR024770">
    <property type="entry name" value="TcdA/TcdB_cat"/>
</dbReference>
<dbReference type="InterPro" id="IPR029044">
    <property type="entry name" value="Nucleotide-diphossugar_trans"/>
</dbReference>
<feature type="transmembrane region" description="Helical" evidence="21">
    <location>
        <begin position="1303"/>
        <end position="1321"/>
    </location>
</feature>
<dbReference type="OrthoDB" id="5489595at2"/>
<evidence type="ECO:0000313" key="24">
    <source>
        <dbReference type="Proteomes" id="UP000261875"/>
    </source>
</evidence>
<dbReference type="GO" id="GO:0020002">
    <property type="term" value="C:host cell plasma membrane"/>
    <property type="evidence" value="ECO:0007669"/>
    <property type="project" value="UniProtKB-SubCell"/>
</dbReference>
<evidence type="ECO:0000256" key="8">
    <source>
        <dbReference type="ARBA" id="ARBA00022679"/>
    </source>
</evidence>
<dbReference type="PROSITE" id="PS51771">
    <property type="entry name" value="CGT_MARTX_CPD"/>
    <property type="match status" value="1"/>
</dbReference>
<organism evidence="23 24">
    <name type="scientific">Candidatus Fukatsuia symbiotica</name>
    <dbReference type="NCBI Taxonomy" id="1878942"/>
    <lineage>
        <taxon>Bacteria</taxon>
        <taxon>Pseudomonadati</taxon>
        <taxon>Pseudomonadota</taxon>
        <taxon>Gammaproteobacteria</taxon>
        <taxon>Enterobacterales</taxon>
        <taxon>Yersiniaceae</taxon>
        <taxon>Candidatus Fukatsuia</taxon>
    </lineage>
</organism>
<keyword evidence="16" id="KW-0843">Virulence</keyword>
<dbReference type="GO" id="GO:0005576">
    <property type="term" value="C:extracellular region"/>
    <property type="evidence" value="ECO:0007669"/>
    <property type="project" value="UniProtKB-SubCell"/>
</dbReference>
<dbReference type="KEGG" id="fsm:CCS41_08800"/>
<evidence type="ECO:0000256" key="1">
    <source>
        <dbReference type="ARBA" id="ARBA00001946"/>
    </source>
</evidence>
<dbReference type="GO" id="GO:0046872">
    <property type="term" value="F:metal ion binding"/>
    <property type="evidence" value="ECO:0007669"/>
    <property type="project" value="UniProtKB-KW"/>
</dbReference>
<evidence type="ECO:0000256" key="14">
    <source>
        <dbReference type="ARBA" id="ARBA00022842"/>
    </source>
</evidence>
<keyword evidence="9" id="KW-0479">Metal-binding</keyword>
<reference evidence="23 24" key="1">
    <citation type="submission" date="2017-05" db="EMBL/GenBank/DDBJ databases">
        <title>Genome sequence of Candidatus Fukatsuia symbiotica and Candidatus Hamiltonella defensa from Acyrthosiphon pisum strain 5D.</title>
        <authorList>
            <person name="Patel V.A."/>
            <person name="Chevignon G."/>
            <person name="Russell J.A."/>
            <person name="Oliver K.M."/>
        </authorList>
    </citation>
    <scope>NUCLEOTIDE SEQUENCE [LARGE SCALE GENOMIC DNA]</scope>
    <source>
        <strain evidence="23 24">5D</strain>
    </source>
</reference>
<proteinExistence type="predicted"/>
<keyword evidence="5" id="KW-0964">Secreted</keyword>
<keyword evidence="21" id="KW-1133">Transmembrane helix</keyword>
<keyword evidence="21" id="KW-0812">Transmembrane</keyword>
<accession>A0A2U8I5Y0</accession>
<dbReference type="SUPFAM" id="SSF53448">
    <property type="entry name" value="Nucleotide-diphospho-sugar transferases"/>
    <property type="match status" value="1"/>
</dbReference>
<evidence type="ECO:0000256" key="21">
    <source>
        <dbReference type="SAM" id="Phobius"/>
    </source>
</evidence>
<evidence type="ECO:0000256" key="15">
    <source>
        <dbReference type="ARBA" id="ARBA00022870"/>
    </source>
</evidence>
<keyword evidence="8" id="KW-0808">Transferase</keyword>
<dbReference type="Proteomes" id="UP000261875">
    <property type="component" value="Chromosome"/>
</dbReference>
<keyword evidence="4" id="KW-1032">Host cell membrane</keyword>
<keyword evidence="12" id="KW-0788">Thiol protease</keyword>
<dbReference type="GO" id="GO:0044164">
    <property type="term" value="C:host cell cytosol"/>
    <property type="evidence" value="ECO:0007669"/>
    <property type="project" value="UniProtKB-SubCell"/>
</dbReference>
<comment type="subcellular location">
    <subcellularLocation>
        <location evidence="2">Host cell membrane</location>
    </subcellularLocation>
    <subcellularLocation>
        <location evidence="20">Host cytoplasm</location>
        <location evidence="20">Host cytosol</location>
    </subcellularLocation>
    <subcellularLocation>
        <location evidence="3">Secreted</location>
    </subcellularLocation>
</comment>
<evidence type="ECO:0000256" key="3">
    <source>
        <dbReference type="ARBA" id="ARBA00004613"/>
    </source>
</evidence>
<sequence length="1449" mass="166408">MLFEFDVERILDQTAQRAFVISLLRNIHVNSDYYQQNIFYKKFINIKNCYENLTSEQTTSEEMLLLLQLLDSLKENSDIFIDEKNKIIKKNKLTDVIHLRMEAIKETVDKKIHFICLVKITEIQKQYIDLWIKHNPDYEINIWVDNTAALAWELALRLQNEASKAALTTLTIGTGELYSLSKENRIIKQNQAYQTIKTSMETHFFSFDQATSEFLQNENLATKDALRQIKRKNEKSIEDALSELQSRNPTAKIYRLNLRNLSQLLPDISTETVFDLVPDTDNTQTQPDKKESEWYIKELALRGNLAAASDICRLLILQEYGGICLHTDLLPAINTTLFSALIDSTAEDPEGAESQRRIVNVILEQQKQTGNMPEAQEMEGNQVVAPLFVSKIKDVLARAHEQNIPLFKSLNELKVDPYFQCQYDAGYNRAVVAKRDSLCIKKMLDNLNKGHLLIKHSLYSIDRLTLIEWNPEFAQTALKQRLVELSLRFDASVLVQYRDDNIAHKGKHARSSDELTGSRAYDYACADLYNQVEIERTKTLMASEQPFINVFFLTEETYQSHLSGPMHDNSLLINRPCYDQQYIIQLYANTAALAAANFLYQQNPLLSIWYCYDPSTQQLAKVAGTEYLGDHRKKRIILVDNRMENNSADLNIDGKIIANLLLHKPLFINQPLLRNRDIITQLSLMVTEFSIVEFTETVKFLEKDIKQPGENFQPPRFIVDFCAVLTEKEVEIKRTIIQEKLITVDTIGLKWTGTATSSGMTWNLTQPGDKKIIINNNEEDDQKTLLSHPLEKYLIDPNKIVTAFQPEPFTLGYITKTPIIHQEKLSACWIHEGTAQALLDSGQQGALLVSADSMVLLVAMGGGGGEIIIFDRQLAKIALLMEALTSSLLKKNYTAWFDSLNLSNGKLALQSLINKLFHDPQVAFERLQSRVRHNQFTFYHIDLAKNRNTRDINKILQKMYSKSDIISAIYLGNIDDIIFSDRQKVIKNSMELNITTMASTIYDINNFLKLLPKNIALYYHSFYITDYNTKTFSTKINRLQDNYSKIKYIERIKQSKADYISNNVSPYILSFAANQIKIAGRLGDEWIAMLSDIRYYPLEKKYRIPYLNIKNLVEVKTLETTNQIFTAINPLLDKSTAIIRQFCRFGNGQLPTKHLNKKKYIDNIENKADFTTSVYQFGDDIDTGINNISRIFIDLRKALDIYFALSVPIDINNVSNTADTATDIQLTLFREGKLSKIPERMKSVNRFFNMVSRTNNKKTEIMASRLARKNFVLNTDELIETKEQEKHHLTMIRITNDVMNTAFSIPGIIATVVLSIINIMLTELSQFMMHKTKNSLEDRENVQAWGHYFNHMSEGWQRGGFSLEKGVLLPSEGVVISQIDLRKHNNPTVLFDKQGQQIRKMQDIGIPVDMNTYINLRILEGVDEKKTITDLQDNPSLNKVNIPRQSRGL</sequence>
<protein>
    <recommendedName>
        <fullName evidence="22">Peptidase C80 domain-containing protein</fullName>
    </recommendedName>
</protein>
<evidence type="ECO:0000256" key="18">
    <source>
        <dbReference type="ARBA" id="ARBA00023136"/>
    </source>
</evidence>
<keyword evidence="18 21" id="KW-0472">Membrane</keyword>
<dbReference type="InterPro" id="IPR038383">
    <property type="entry name" value="CPD_dom_sf"/>
</dbReference>
<keyword evidence="19" id="KW-1035">Host cytoplasm</keyword>
<keyword evidence="15" id="KW-1043">Host membrane</keyword>
<keyword evidence="11" id="KW-0378">Hydrolase</keyword>
<keyword evidence="10" id="KW-0677">Repeat</keyword>
<keyword evidence="17" id="KW-0446">Lipid-binding</keyword>
<evidence type="ECO:0000256" key="7">
    <source>
        <dbReference type="ARBA" id="ARBA00022670"/>
    </source>
</evidence>
<dbReference type="GO" id="GO:0016757">
    <property type="term" value="F:glycosyltransferase activity"/>
    <property type="evidence" value="ECO:0007669"/>
    <property type="project" value="InterPro"/>
</dbReference>
<name>A0A2U8I5Y0_9GAMM</name>
<evidence type="ECO:0000256" key="17">
    <source>
        <dbReference type="ARBA" id="ARBA00023121"/>
    </source>
</evidence>
<feature type="domain" description="Peptidase C80" evidence="22">
    <location>
        <begin position="569"/>
        <end position="776"/>
    </location>
</feature>
<evidence type="ECO:0000313" key="23">
    <source>
        <dbReference type="EMBL" id="AWK14548.1"/>
    </source>
</evidence>
<evidence type="ECO:0000256" key="16">
    <source>
        <dbReference type="ARBA" id="ARBA00023026"/>
    </source>
</evidence>
<dbReference type="GO" id="GO:0008289">
    <property type="term" value="F:lipid binding"/>
    <property type="evidence" value="ECO:0007669"/>
    <property type="project" value="UniProtKB-KW"/>
</dbReference>
<evidence type="ECO:0000256" key="6">
    <source>
        <dbReference type="ARBA" id="ARBA00022656"/>
    </source>
</evidence>
<gene>
    <name evidence="23" type="ORF">CCS41_08800</name>
</gene>
<dbReference type="EMBL" id="CP021659">
    <property type="protein sequence ID" value="AWK14548.1"/>
    <property type="molecule type" value="Genomic_DNA"/>
</dbReference>
<dbReference type="Gene3D" id="3.90.550.20">
    <property type="match status" value="1"/>
</dbReference>
<evidence type="ECO:0000259" key="22">
    <source>
        <dbReference type="PROSITE" id="PS51771"/>
    </source>
</evidence>
<keyword evidence="14" id="KW-0460">Magnesium</keyword>
<dbReference type="Gene3D" id="3.40.50.11050">
    <property type="match status" value="1"/>
</dbReference>
<evidence type="ECO:0000256" key="12">
    <source>
        <dbReference type="ARBA" id="ARBA00022807"/>
    </source>
</evidence>
<evidence type="ECO:0000256" key="11">
    <source>
        <dbReference type="ARBA" id="ARBA00022801"/>
    </source>
</evidence>
<evidence type="ECO:0000256" key="2">
    <source>
        <dbReference type="ARBA" id="ARBA00004165"/>
    </source>
</evidence>
<evidence type="ECO:0000256" key="19">
    <source>
        <dbReference type="ARBA" id="ARBA00023200"/>
    </source>
</evidence>
<evidence type="ECO:0000256" key="9">
    <source>
        <dbReference type="ARBA" id="ARBA00022723"/>
    </source>
</evidence>
<evidence type="ECO:0000256" key="10">
    <source>
        <dbReference type="ARBA" id="ARBA00022737"/>
    </source>
</evidence>
<dbReference type="GO" id="GO:0006508">
    <property type="term" value="P:proteolysis"/>
    <property type="evidence" value="ECO:0007669"/>
    <property type="project" value="UniProtKB-KW"/>
</dbReference>
<dbReference type="GO" id="GO:0008234">
    <property type="term" value="F:cysteine-type peptidase activity"/>
    <property type="evidence" value="ECO:0007669"/>
    <property type="project" value="UniProtKB-KW"/>
</dbReference>
<evidence type="ECO:0000256" key="4">
    <source>
        <dbReference type="ARBA" id="ARBA00022511"/>
    </source>
</evidence>
<evidence type="ECO:0000256" key="13">
    <source>
        <dbReference type="ARBA" id="ARBA00022813"/>
    </source>
</evidence>
<keyword evidence="7" id="KW-0645">Protease</keyword>
<dbReference type="RefSeq" id="WP_072550935.1">
    <property type="nucleotide sequence ID" value="NZ_CP021659.1"/>
</dbReference>
<keyword evidence="13" id="KW-0068">Autocatalytic cleavage</keyword>
<comment type="cofactor">
    <cofactor evidence="1">
        <name>Mg(2+)</name>
        <dbReference type="ChEBI" id="CHEBI:18420"/>
    </cofactor>
</comment>
<dbReference type="Pfam" id="PF12919">
    <property type="entry name" value="TcdA_TcdB"/>
    <property type="match status" value="1"/>
</dbReference>
<keyword evidence="6" id="KW-0800">Toxin</keyword>
<dbReference type="GO" id="GO:0090729">
    <property type="term" value="F:toxin activity"/>
    <property type="evidence" value="ECO:0007669"/>
    <property type="project" value="UniProtKB-KW"/>
</dbReference>
<evidence type="ECO:0000256" key="20">
    <source>
        <dbReference type="ARBA" id="ARBA00023586"/>
    </source>
</evidence>